<organism evidence="1 2">
    <name type="scientific">Dentipellis fragilis</name>
    <dbReference type="NCBI Taxonomy" id="205917"/>
    <lineage>
        <taxon>Eukaryota</taxon>
        <taxon>Fungi</taxon>
        <taxon>Dikarya</taxon>
        <taxon>Basidiomycota</taxon>
        <taxon>Agaricomycotina</taxon>
        <taxon>Agaricomycetes</taxon>
        <taxon>Russulales</taxon>
        <taxon>Hericiaceae</taxon>
        <taxon>Dentipellis</taxon>
    </lineage>
</organism>
<keyword evidence="2" id="KW-1185">Reference proteome</keyword>
<proteinExistence type="predicted"/>
<dbReference type="EMBL" id="SEOQ01000116">
    <property type="protein sequence ID" value="TFY70186.1"/>
    <property type="molecule type" value="Genomic_DNA"/>
</dbReference>
<protein>
    <submittedName>
        <fullName evidence="1">Uncharacterized protein</fullName>
    </submittedName>
</protein>
<comment type="caution">
    <text evidence="1">The sequence shown here is derived from an EMBL/GenBank/DDBJ whole genome shotgun (WGS) entry which is preliminary data.</text>
</comment>
<gene>
    <name evidence="1" type="ORF">EVG20_g2808</name>
</gene>
<evidence type="ECO:0000313" key="1">
    <source>
        <dbReference type="EMBL" id="TFY70186.1"/>
    </source>
</evidence>
<dbReference type="Proteomes" id="UP000298327">
    <property type="component" value="Unassembled WGS sequence"/>
</dbReference>
<evidence type="ECO:0000313" key="2">
    <source>
        <dbReference type="Proteomes" id="UP000298327"/>
    </source>
</evidence>
<reference evidence="1 2" key="1">
    <citation type="submission" date="2019-02" db="EMBL/GenBank/DDBJ databases">
        <title>Genome sequencing of the rare red list fungi Dentipellis fragilis.</title>
        <authorList>
            <person name="Buettner E."/>
            <person name="Kellner H."/>
        </authorList>
    </citation>
    <scope>NUCLEOTIDE SEQUENCE [LARGE SCALE GENOMIC DNA]</scope>
    <source>
        <strain evidence="1 2">DSM 105465</strain>
    </source>
</reference>
<dbReference type="AlphaFoldDB" id="A0A4Y9Z5P2"/>
<name>A0A4Y9Z5P2_9AGAM</name>
<dbReference type="OrthoDB" id="3047865at2759"/>
<accession>A0A4Y9Z5P2</accession>
<sequence>MPKETVYVKGYWIDWDKIKTALEMPDADDDILSLVERKVIAEIDRELLAVGYLPDDSPRNSVIVVALSADAEDTDREALQRRELEVPEVVRYFRSVLSGPDVLILKHWHLT</sequence>